<reference evidence="8" key="2">
    <citation type="submission" date="2014-02" db="EMBL/GenBank/DDBJ databases">
        <title>Complete DNA sequence of /Kuraishia capsulata/ illustrates novel genomic features among budding yeasts (/Saccharomycotina/).</title>
        <authorList>
            <person name="Morales L."/>
            <person name="Noel B."/>
            <person name="Porcel B."/>
            <person name="Marcet-Houben M."/>
            <person name="Hullo M-F."/>
            <person name="Sacerdot C."/>
            <person name="Tekaia F."/>
            <person name="Leh-Louis V."/>
            <person name="Despons L."/>
            <person name="Khanna V."/>
            <person name="Aury J-M."/>
            <person name="Barbe V."/>
            <person name="Couloux A."/>
            <person name="Labadie K."/>
            <person name="Pelletier E."/>
            <person name="Souciet J-L."/>
            <person name="Boekhout T."/>
            <person name="Gabaldon T."/>
            <person name="Wincker P."/>
            <person name="Dujon B."/>
        </authorList>
    </citation>
    <scope>NUCLEOTIDE SEQUENCE</scope>
    <source>
        <strain evidence="8">CBS 1993</strain>
    </source>
</reference>
<dbReference type="STRING" id="1382522.W6MJB0"/>
<evidence type="ECO:0000259" key="7">
    <source>
        <dbReference type="PROSITE" id="PS50866"/>
    </source>
</evidence>
<dbReference type="GO" id="GO:0030011">
    <property type="term" value="P:maintenance of cell polarity"/>
    <property type="evidence" value="ECO:0007669"/>
    <property type="project" value="EnsemblFungi"/>
</dbReference>
<dbReference type="AlphaFoldDB" id="W6MJB0"/>
<dbReference type="GO" id="GO:0035621">
    <property type="term" value="P:ER to Golgi ceramide transport"/>
    <property type="evidence" value="ECO:0007669"/>
    <property type="project" value="EnsemblFungi"/>
</dbReference>
<evidence type="ECO:0000313" key="8">
    <source>
        <dbReference type="EMBL" id="CDK24497.1"/>
    </source>
</evidence>
<dbReference type="InterPro" id="IPR037239">
    <property type="entry name" value="OSBP_sf"/>
</dbReference>
<keyword evidence="2" id="KW-0813">Transport</keyword>
<evidence type="ECO:0000256" key="1">
    <source>
        <dbReference type="ARBA" id="ARBA00008842"/>
    </source>
</evidence>
<dbReference type="SUPFAM" id="SSF101576">
    <property type="entry name" value="Supernatant protein factor (SPF), C-terminal domain"/>
    <property type="match status" value="1"/>
</dbReference>
<dbReference type="GO" id="GO:0000742">
    <property type="term" value="P:karyogamy involved in conjugation with cellular fusion"/>
    <property type="evidence" value="ECO:0007669"/>
    <property type="project" value="EnsemblFungi"/>
</dbReference>
<sequence>MENLEVRPKSFIIKWINAPDNSKIKWEVKPLKKSVNFGIYVSNSKFEIDLNQVHEFDRQRSNSVTTISSNSSLEERLGSRLTKVEWVGKCNGNELIQGTVNVETGHLYAFVFDNTFSKTTGKKILFNQYIEEERRQSTTESLPEQVASVPSNVKFELPKQTHGSGPGSSFLTVKGGKYLQGMLLKKKRKRSTKNFSQRFFVLNFKYGILNYYVNDRSNHVRGNMYIKNVIISADKPGLTIYLDSGLELWVLKAYNAEDWQVWIKAFNFIKKKNRAGYSVDEAGGVSGIDYDEEEVSEKIDSLKLTANKLMNGLEKRRPSFWRRYSRSSSNVNSNTVNNNSHSDDSSSVNGTLNTSPNGSDAVGLAKELYAGLLELETLVRSPKLSRTTTTAASLFSQEFYDAQEYLHEVSDKVVLLKGASEDGLHNNSSDNSNLNFDISSSSSSDADSFMPLKSPIKITSDDLYPLPLPPVARRKDISPSTVDPPSLIAFFRKNLGKDLSTIAMPVSSNEPLTFLQKYAESYEYTNLIDESLKSDVSSGERILKIAAFAISSLSAYRAKVRNQRKPFNPLLGETFELVREDLGFRLIAEKVEHRPFVIAARAESANWTIDHCPTPSQSIRGKTAEVTVKGTVTLTARSTGEVYQWVQPVTMLKNLIAGEKYSEPASSMTITCSNGQRAIVNFKVSGMFSGRSETLSVRVQDKGQYLPLELRGSWTEELHFYTEETQGELVWKAGNLVPNYASKFGFTEFAAGLNQITMLEKGKLAPTDSRLRPDQNAYENGDVDEAEQLKLSLEEAQRLRRKENEATFKKHETKFFKEIPGSRDPGNDDKPLWAFVEGDKSYWNRRKRQDWGDLLKLW</sequence>
<comment type="similarity">
    <text evidence="1">Belongs to the OSBP family.</text>
</comment>
<dbReference type="GO" id="GO:0097038">
    <property type="term" value="C:perinuclear endoplasmic reticulum"/>
    <property type="evidence" value="ECO:0007669"/>
    <property type="project" value="TreeGrafter"/>
</dbReference>
<proteinExistence type="inferred from homology"/>
<dbReference type="HOGENOM" id="CLU_007105_4_0_1"/>
<dbReference type="Pfam" id="PF15409">
    <property type="entry name" value="PH_8"/>
    <property type="match status" value="1"/>
</dbReference>
<evidence type="ECO:0000313" key="9">
    <source>
        <dbReference type="Proteomes" id="UP000019384"/>
    </source>
</evidence>
<dbReference type="CDD" id="cd13289">
    <property type="entry name" value="PH_Osh3p_yeast"/>
    <property type="match status" value="1"/>
</dbReference>
<dbReference type="GO" id="GO:0006887">
    <property type="term" value="P:exocytosis"/>
    <property type="evidence" value="ECO:0007669"/>
    <property type="project" value="EnsemblFungi"/>
</dbReference>
<dbReference type="InterPro" id="IPR041680">
    <property type="entry name" value="PH_8"/>
</dbReference>
<dbReference type="GO" id="GO:0120015">
    <property type="term" value="F:sterol transfer activity"/>
    <property type="evidence" value="ECO:0007669"/>
    <property type="project" value="EnsemblFungi"/>
</dbReference>
<evidence type="ECO:0000256" key="3">
    <source>
        <dbReference type="ARBA" id="ARBA00023055"/>
    </source>
</evidence>
<dbReference type="PROSITE" id="PS50003">
    <property type="entry name" value="PH_DOMAIN"/>
    <property type="match status" value="1"/>
</dbReference>
<dbReference type="PANTHER" id="PTHR10972:SF203">
    <property type="entry name" value="OXYSTEROL-BINDING PROTEIN HOMOLOG 3"/>
    <property type="match status" value="1"/>
</dbReference>
<dbReference type="OrthoDB" id="1854502at2759"/>
<dbReference type="SMART" id="SM00233">
    <property type="entry name" value="PH"/>
    <property type="match status" value="1"/>
</dbReference>
<dbReference type="GO" id="GO:0032934">
    <property type="term" value="F:sterol binding"/>
    <property type="evidence" value="ECO:0007669"/>
    <property type="project" value="TreeGrafter"/>
</dbReference>
<feature type="domain" description="GOLD" evidence="7">
    <location>
        <begin position="1"/>
        <end position="130"/>
    </location>
</feature>
<reference evidence="8" key="1">
    <citation type="submission" date="2013-12" db="EMBL/GenBank/DDBJ databases">
        <authorList>
            <person name="Genoscope - CEA"/>
        </authorList>
    </citation>
    <scope>NUCLEOTIDE SEQUENCE</scope>
    <source>
        <strain evidence="8">CBS 1993</strain>
    </source>
</reference>
<dbReference type="GO" id="GO:0006897">
    <property type="term" value="P:endocytosis"/>
    <property type="evidence" value="ECO:0007669"/>
    <property type="project" value="EnsemblFungi"/>
</dbReference>
<dbReference type="Pfam" id="PF01237">
    <property type="entry name" value="Oxysterol_BP"/>
    <property type="match status" value="1"/>
</dbReference>
<evidence type="ECO:0000256" key="5">
    <source>
        <dbReference type="SAM" id="MobiDB-lite"/>
    </source>
</evidence>
<dbReference type="GO" id="GO:0034727">
    <property type="term" value="P:piecemeal microautophagy of the nucleus"/>
    <property type="evidence" value="ECO:0007669"/>
    <property type="project" value="EnsemblFungi"/>
</dbReference>
<dbReference type="GO" id="GO:0005829">
    <property type="term" value="C:cytosol"/>
    <property type="evidence" value="ECO:0007669"/>
    <property type="project" value="TreeGrafter"/>
</dbReference>
<dbReference type="Gene3D" id="2.40.160.120">
    <property type="match status" value="1"/>
</dbReference>
<dbReference type="GO" id="GO:0061709">
    <property type="term" value="P:reticulophagy"/>
    <property type="evidence" value="ECO:0007669"/>
    <property type="project" value="EnsemblFungi"/>
</dbReference>
<dbReference type="SUPFAM" id="SSF144000">
    <property type="entry name" value="Oxysterol-binding protein-like"/>
    <property type="match status" value="1"/>
</dbReference>
<keyword evidence="4" id="KW-0446">Lipid-binding</keyword>
<evidence type="ECO:0000259" key="6">
    <source>
        <dbReference type="PROSITE" id="PS50003"/>
    </source>
</evidence>
<evidence type="ECO:0008006" key="10">
    <source>
        <dbReference type="Google" id="ProtNLM"/>
    </source>
</evidence>
<dbReference type="PROSITE" id="PS50866">
    <property type="entry name" value="GOLD"/>
    <property type="match status" value="1"/>
</dbReference>
<dbReference type="InterPro" id="IPR009038">
    <property type="entry name" value="GOLD_dom"/>
</dbReference>
<dbReference type="GO" id="GO:0007124">
    <property type="term" value="P:pseudohyphal growth"/>
    <property type="evidence" value="ECO:0007669"/>
    <property type="project" value="EnsemblFungi"/>
</dbReference>
<dbReference type="GeneID" id="34517902"/>
<keyword evidence="3" id="KW-0445">Lipid transport</keyword>
<dbReference type="Gene3D" id="3.30.70.3490">
    <property type="match status" value="1"/>
</dbReference>
<protein>
    <recommendedName>
        <fullName evidence="10">PH domain-containing protein</fullName>
    </recommendedName>
</protein>
<dbReference type="SUPFAM" id="SSF50729">
    <property type="entry name" value="PH domain-like"/>
    <property type="match status" value="1"/>
</dbReference>
<gene>
    <name evidence="8" type="ORF">KUCA_T00000460001</name>
</gene>
<dbReference type="PANTHER" id="PTHR10972">
    <property type="entry name" value="OXYSTEROL-BINDING PROTEIN-RELATED"/>
    <property type="match status" value="1"/>
</dbReference>
<dbReference type="EMBL" id="HG793125">
    <property type="protein sequence ID" value="CDK24497.1"/>
    <property type="molecule type" value="Genomic_DNA"/>
</dbReference>
<keyword evidence="9" id="KW-1185">Reference proteome</keyword>
<dbReference type="InterPro" id="IPR000648">
    <property type="entry name" value="Oxysterol-bd"/>
</dbReference>
<evidence type="ECO:0000256" key="4">
    <source>
        <dbReference type="ARBA" id="ARBA00023121"/>
    </source>
</evidence>
<dbReference type="RefSeq" id="XP_022456514.1">
    <property type="nucleotide sequence ID" value="XM_022605002.1"/>
</dbReference>
<dbReference type="FunFam" id="2.40.160.120:FF:000001">
    <property type="entry name" value="Oxysterol-binding protein"/>
    <property type="match status" value="1"/>
</dbReference>
<accession>W6MJB0</accession>
<name>W6MJB0_9ASCO</name>
<dbReference type="GO" id="GO:0032541">
    <property type="term" value="C:cortical endoplasmic reticulum"/>
    <property type="evidence" value="ECO:0007669"/>
    <property type="project" value="EnsemblFungi"/>
</dbReference>
<dbReference type="Proteomes" id="UP000019384">
    <property type="component" value="Unassembled WGS sequence"/>
</dbReference>
<dbReference type="InterPro" id="IPR036598">
    <property type="entry name" value="GOLD_dom_sf"/>
</dbReference>
<evidence type="ECO:0000256" key="2">
    <source>
        <dbReference type="ARBA" id="ARBA00022448"/>
    </source>
</evidence>
<dbReference type="InterPro" id="IPR011993">
    <property type="entry name" value="PH-like_dom_sf"/>
</dbReference>
<dbReference type="GO" id="GO:0005886">
    <property type="term" value="C:plasma membrane"/>
    <property type="evidence" value="ECO:0007669"/>
    <property type="project" value="EnsemblFungi"/>
</dbReference>
<organism evidence="8 9">
    <name type="scientific">Kuraishia capsulata CBS 1993</name>
    <dbReference type="NCBI Taxonomy" id="1382522"/>
    <lineage>
        <taxon>Eukaryota</taxon>
        <taxon>Fungi</taxon>
        <taxon>Dikarya</taxon>
        <taxon>Ascomycota</taxon>
        <taxon>Saccharomycotina</taxon>
        <taxon>Pichiomycetes</taxon>
        <taxon>Pichiales</taxon>
        <taxon>Pichiaceae</taxon>
        <taxon>Kuraishia</taxon>
    </lineage>
</organism>
<dbReference type="GO" id="GO:0001403">
    <property type="term" value="P:invasive growth in response to glucose limitation"/>
    <property type="evidence" value="ECO:0007669"/>
    <property type="project" value="EnsemblFungi"/>
</dbReference>
<dbReference type="Gene3D" id="2.30.29.30">
    <property type="entry name" value="Pleckstrin-homology domain (PH domain)/Phosphotyrosine-binding domain (PTB)"/>
    <property type="match status" value="1"/>
</dbReference>
<feature type="domain" description="PH" evidence="6">
    <location>
        <begin position="176"/>
        <end position="271"/>
    </location>
</feature>
<dbReference type="InterPro" id="IPR001849">
    <property type="entry name" value="PH_domain"/>
</dbReference>
<dbReference type="Gene3D" id="2.60.120.680">
    <property type="entry name" value="GOLD domain"/>
    <property type="match status" value="1"/>
</dbReference>
<feature type="compositionally biased region" description="Low complexity" evidence="5">
    <location>
        <begin position="327"/>
        <end position="349"/>
    </location>
</feature>
<feature type="region of interest" description="Disordered" evidence="5">
    <location>
        <begin position="327"/>
        <end position="356"/>
    </location>
</feature>